<evidence type="ECO:0000313" key="2">
    <source>
        <dbReference type="Proteomes" id="UP000033673"/>
    </source>
</evidence>
<organism evidence="1 2">
    <name type="scientific">Vibrio galatheae</name>
    <dbReference type="NCBI Taxonomy" id="579748"/>
    <lineage>
        <taxon>Bacteria</taxon>
        <taxon>Pseudomonadati</taxon>
        <taxon>Pseudomonadota</taxon>
        <taxon>Gammaproteobacteria</taxon>
        <taxon>Vibrionales</taxon>
        <taxon>Vibrionaceae</taxon>
        <taxon>Vibrio</taxon>
    </lineage>
</organism>
<gene>
    <name evidence="1" type="ORF">TW81_09900</name>
</gene>
<proteinExistence type="predicted"/>
<dbReference type="PATRIC" id="fig|579748.3.peg.2034"/>
<dbReference type="RefSeq" id="WP_045955536.1">
    <property type="nucleotide sequence ID" value="NZ_JXXV01000016.1"/>
</dbReference>
<protein>
    <submittedName>
        <fullName evidence="1">Uncharacterized protein</fullName>
    </submittedName>
</protein>
<reference evidence="1 2" key="1">
    <citation type="journal article" date="2015" name="BMC Genomics">
        <title>Genome mining reveals unlocked bioactive potential of marine Gram-negative bacteria.</title>
        <authorList>
            <person name="Machado H."/>
            <person name="Sonnenschein E.C."/>
            <person name="Melchiorsen J."/>
            <person name="Gram L."/>
        </authorList>
    </citation>
    <scope>NUCLEOTIDE SEQUENCE [LARGE SCALE GENOMIC DNA]</scope>
    <source>
        <strain evidence="1 2">S2757</strain>
    </source>
</reference>
<dbReference type="STRING" id="579748.TW81_09900"/>
<dbReference type="EMBL" id="JXXV01000016">
    <property type="protein sequence ID" value="KJY83299.1"/>
    <property type="molecule type" value="Genomic_DNA"/>
</dbReference>
<comment type="caution">
    <text evidence="1">The sequence shown here is derived from an EMBL/GenBank/DDBJ whole genome shotgun (WGS) entry which is preliminary data.</text>
</comment>
<dbReference type="AlphaFoldDB" id="A0A0F4NKB4"/>
<sequence>MQKNEAQVVISFIDSEDNMDIRLKLIQGDNEQLNEMVKQAAQMLHDKLTDIFSEDMNHEHN</sequence>
<evidence type="ECO:0000313" key="1">
    <source>
        <dbReference type="EMBL" id="KJY83299.1"/>
    </source>
</evidence>
<name>A0A0F4NKB4_9VIBR</name>
<dbReference type="Proteomes" id="UP000033673">
    <property type="component" value="Unassembled WGS sequence"/>
</dbReference>
<keyword evidence="2" id="KW-1185">Reference proteome</keyword>
<accession>A0A0F4NKB4</accession>